<dbReference type="GO" id="GO:0000287">
    <property type="term" value="F:magnesium ion binding"/>
    <property type="evidence" value="ECO:0007669"/>
    <property type="project" value="TreeGrafter"/>
</dbReference>
<feature type="region of interest" description="Disordered" evidence="4">
    <location>
        <begin position="1"/>
        <end position="23"/>
    </location>
</feature>
<evidence type="ECO:0000256" key="1">
    <source>
        <dbReference type="ARBA" id="ARBA00001946"/>
    </source>
</evidence>
<protein>
    <submittedName>
        <fullName evidence="5">Citrate lyase beta subunit</fullName>
    </submittedName>
</protein>
<sequence>MEEDRPEKTHTGPESGLDMLTAGLNARLADADARLASDYPGSSGGRQPVHTVYVPADRIRTGLAQEWGGAALACLDEHAPDAATLADVTGMEEDAVAGVLPRLRDKLGREPVEDLRVDLEDGYGDRGDEQEDHDVVAAAKALCADLGAGQAPPVFGIRMKGMEAAGRERGTRSLALFLRTLLEERGALPDGLALTLPKITSVEHVEAMAWLADELEQLLGLPAGRLRFELQIETPQSILLPDGTVAVARMIRAGQGRVSALHYGTYDYSAACGITAAYQSMAHPVADHAKAVMQVAAAGTGVWLSDGSTNVLPVGGAEEVHRAWLLHASLVRRSLERGFYQGWDLHPHQLPTRYLATYVFYREAFAPAAERLRSYLGAVSGGVLDEPATAQALASALVSGIRCGALDEAEVAEAAGADTGTLAALASRRVGQEDR</sequence>
<reference evidence="5 6" key="1">
    <citation type="submission" date="2020-07" db="EMBL/GenBank/DDBJ databases">
        <title>Sequencing the genomes of 1000 actinobacteria strains.</title>
        <authorList>
            <person name="Klenk H.-P."/>
        </authorList>
    </citation>
    <scope>NUCLEOTIDE SEQUENCE [LARGE SCALE GENOMIC DNA]</scope>
    <source>
        <strain evidence="5 6">DSM 45278</strain>
    </source>
</reference>
<dbReference type="PANTHER" id="PTHR32308:SF10">
    <property type="entry name" value="CITRATE LYASE SUBUNIT BETA"/>
    <property type="match status" value="1"/>
</dbReference>
<feature type="compositionally biased region" description="Basic and acidic residues" evidence="4">
    <location>
        <begin position="1"/>
        <end position="11"/>
    </location>
</feature>
<proteinExistence type="predicted"/>
<dbReference type="AlphaFoldDB" id="A0A7Y9XE70"/>
<accession>A0A7Y9XE70</accession>
<dbReference type="GO" id="GO:0016829">
    <property type="term" value="F:lyase activity"/>
    <property type="evidence" value="ECO:0007669"/>
    <property type="project" value="UniProtKB-KW"/>
</dbReference>
<evidence type="ECO:0000256" key="2">
    <source>
        <dbReference type="ARBA" id="ARBA00022723"/>
    </source>
</evidence>
<dbReference type="Gene3D" id="3.20.20.60">
    <property type="entry name" value="Phosphoenolpyruvate-binding domains"/>
    <property type="match status" value="1"/>
</dbReference>
<dbReference type="Proteomes" id="UP000584931">
    <property type="component" value="Unassembled WGS sequence"/>
</dbReference>
<evidence type="ECO:0000313" key="5">
    <source>
        <dbReference type="EMBL" id="NYH54176.1"/>
    </source>
</evidence>
<gene>
    <name evidence="5" type="ORF">HNR06_003765</name>
</gene>
<comment type="caution">
    <text evidence="5">The sequence shown here is derived from an EMBL/GenBank/DDBJ whole genome shotgun (WGS) entry which is preliminary data.</text>
</comment>
<evidence type="ECO:0000256" key="4">
    <source>
        <dbReference type="SAM" id="MobiDB-lite"/>
    </source>
</evidence>
<dbReference type="InterPro" id="IPR054255">
    <property type="entry name" value="DUF6986"/>
</dbReference>
<keyword evidence="2" id="KW-0479">Metal-binding</keyword>
<keyword evidence="3" id="KW-0460">Magnesium</keyword>
<keyword evidence="5" id="KW-0456">Lyase</keyword>
<dbReference type="InterPro" id="IPR040442">
    <property type="entry name" value="Pyrv_kinase-like_dom_sf"/>
</dbReference>
<name>A0A7Y9XE70_9ACTN</name>
<dbReference type="InterPro" id="IPR015813">
    <property type="entry name" value="Pyrv/PenolPyrv_kinase-like_dom"/>
</dbReference>
<evidence type="ECO:0000256" key="3">
    <source>
        <dbReference type="ARBA" id="ARBA00022842"/>
    </source>
</evidence>
<organism evidence="5 6">
    <name type="scientific">Nocardiopsis sinuspersici</name>
    <dbReference type="NCBI Taxonomy" id="501010"/>
    <lineage>
        <taxon>Bacteria</taxon>
        <taxon>Bacillati</taxon>
        <taxon>Actinomycetota</taxon>
        <taxon>Actinomycetes</taxon>
        <taxon>Streptosporangiales</taxon>
        <taxon>Nocardiopsidaceae</taxon>
        <taxon>Nocardiopsis</taxon>
    </lineage>
</organism>
<dbReference type="SUPFAM" id="SSF51621">
    <property type="entry name" value="Phosphoenolpyruvate/pyruvate domain"/>
    <property type="match status" value="1"/>
</dbReference>
<dbReference type="GO" id="GO:0006107">
    <property type="term" value="P:oxaloacetate metabolic process"/>
    <property type="evidence" value="ECO:0007669"/>
    <property type="project" value="TreeGrafter"/>
</dbReference>
<evidence type="ECO:0000313" key="6">
    <source>
        <dbReference type="Proteomes" id="UP000584931"/>
    </source>
</evidence>
<dbReference type="Pfam" id="PF22484">
    <property type="entry name" value="DUF6986"/>
    <property type="match status" value="1"/>
</dbReference>
<comment type="cofactor">
    <cofactor evidence="1">
        <name>Mg(2+)</name>
        <dbReference type="ChEBI" id="CHEBI:18420"/>
    </cofactor>
</comment>
<dbReference type="PANTHER" id="PTHR32308">
    <property type="entry name" value="LYASE BETA SUBUNIT, PUTATIVE (AFU_ORTHOLOGUE AFUA_4G13030)-RELATED"/>
    <property type="match status" value="1"/>
</dbReference>
<dbReference type="EMBL" id="JACCHL010000001">
    <property type="protein sequence ID" value="NYH54176.1"/>
    <property type="molecule type" value="Genomic_DNA"/>
</dbReference>